<evidence type="ECO:0000256" key="9">
    <source>
        <dbReference type="ARBA" id="ARBA00023136"/>
    </source>
</evidence>
<keyword evidence="6" id="KW-0808">Transferase</keyword>
<dbReference type="EMBL" id="CP041969">
    <property type="protein sequence ID" value="QMV42857.1"/>
    <property type="molecule type" value="Genomic_DNA"/>
</dbReference>
<dbReference type="InterPro" id="IPR003594">
    <property type="entry name" value="HATPase_dom"/>
</dbReference>
<keyword evidence="4" id="KW-1003">Cell membrane</keyword>
<comment type="catalytic activity">
    <reaction evidence="1">
        <text>ATP + protein L-histidine = ADP + protein N-phospho-L-histidine.</text>
        <dbReference type="EC" id="2.7.13.3"/>
    </reaction>
</comment>
<sequence>MKTFFRHLWDRFSSVRIVRKMALGYILLVVVPVITFGYYFFNQIYDEMMNEYSRGKQELIRQAAGSFDVSIEQVKSVHSLFQYNQQVLEYLNGNYLTEADQVYNYLKDVRPAFSFAYLGNEAIRSIRLYKFDQSVLSVQGEVDDLNALPNPDILQRLKKLKVSQGVWQKQDATGSSGVPYFAYYQRLYNNSYSKQLAVMEVIVDDTILSNFMNTVKASKGTEVMIVSDQQVVYRDKSDSFNDKREQAVLDAISYEGKKSYWKDGNLLVNVFVRNDLHLAFYFFSPLDEMFLDFRKETLVTGSVLLVLLIVLSVLYYFIASLLTKRILKLAKHMRRVDENNMSLYEGETASDEIGFLTFSYNSMIHRIDELLNKVQKAELMKKEADYLVMQAQIKPHFLYNTLESIRMLAEINDDQDVVEATYTFGKLLRYTLSSGDNETPLVDEFENIRNYLEMYKLRMLDRLSYEIHMDTDISGIFCPRFILQPLVENSIHHGISKSRGQGEIKVKITEADPFIHISISDNGAGITEERLSIIRGVLDNRLDRSELQTEDSGMGLYNVSERIKVYFGESSGLDIYSKVGEGTLYVVKLLRERGTPNAKFDDRG</sequence>
<dbReference type="InterPro" id="IPR050640">
    <property type="entry name" value="Bact_2-comp_sensor_kinase"/>
</dbReference>
<dbReference type="AlphaFoldDB" id="A0A7G5C0X3"/>
<dbReference type="Gene3D" id="6.10.340.10">
    <property type="match status" value="1"/>
</dbReference>
<dbReference type="SUPFAM" id="SSF158472">
    <property type="entry name" value="HAMP domain-like"/>
    <property type="match status" value="1"/>
</dbReference>
<dbReference type="SUPFAM" id="SSF55874">
    <property type="entry name" value="ATPase domain of HSP90 chaperone/DNA topoisomerase II/histidine kinase"/>
    <property type="match status" value="1"/>
</dbReference>
<name>A0A7G5C0X3_9BACL</name>
<dbReference type="CDD" id="cd06225">
    <property type="entry name" value="HAMP"/>
    <property type="match status" value="1"/>
</dbReference>
<evidence type="ECO:0000256" key="4">
    <source>
        <dbReference type="ARBA" id="ARBA00022475"/>
    </source>
</evidence>
<evidence type="ECO:0000256" key="7">
    <source>
        <dbReference type="ARBA" id="ARBA00022777"/>
    </source>
</evidence>
<dbReference type="InterPro" id="IPR003660">
    <property type="entry name" value="HAMP_dom"/>
</dbReference>
<comment type="subcellular location">
    <subcellularLocation>
        <location evidence="2">Cell membrane</location>
        <topology evidence="2">Multi-pass membrane protein</topology>
    </subcellularLocation>
</comment>
<keyword evidence="8" id="KW-0902">Two-component regulatory system</keyword>
<feature type="transmembrane region" description="Helical" evidence="10">
    <location>
        <begin position="298"/>
        <end position="318"/>
    </location>
</feature>
<evidence type="ECO:0000256" key="5">
    <source>
        <dbReference type="ARBA" id="ARBA00022553"/>
    </source>
</evidence>
<evidence type="ECO:0000256" key="8">
    <source>
        <dbReference type="ARBA" id="ARBA00023012"/>
    </source>
</evidence>
<feature type="domain" description="HAMP" evidence="11">
    <location>
        <begin position="320"/>
        <end position="372"/>
    </location>
</feature>
<accession>A0A7G5C0X3</accession>
<dbReference type="PROSITE" id="PS50885">
    <property type="entry name" value="HAMP"/>
    <property type="match status" value="1"/>
</dbReference>
<feature type="transmembrane region" description="Helical" evidence="10">
    <location>
        <begin position="21"/>
        <end position="41"/>
    </location>
</feature>
<dbReference type="PANTHER" id="PTHR34220">
    <property type="entry name" value="SENSOR HISTIDINE KINASE YPDA"/>
    <property type="match status" value="1"/>
</dbReference>
<dbReference type="RefSeq" id="WP_182299084.1">
    <property type="nucleotide sequence ID" value="NZ_CP041969.1"/>
</dbReference>
<dbReference type="PANTHER" id="PTHR34220:SF7">
    <property type="entry name" value="SENSOR HISTIDINE KINASE YPDA"/>
    <property type="match status" value="1"/>
</dbReference>
<dbReference type="EC" id="2.7.13.3" evidence="3"/>
<dbReference type="InterPro" id="IPR004358">
    <property type="entry name" value="Sig_transdc_His_kin-like_C"/>
</dbReference>
<dbReference type="SMART" id="SM00304">
    <property type="entry name" value="HAMP"/>
    <property type="match status" value="1"/>
</dbReference>
<dbReference type="PRINTS" id="PR00344">
    <property type="entry name" value="BCTRLSENSOR"/>
</dbReference>
<protein>
    <recommendedName>
        <fullName evidence="3">histidine kinase</fullName>
        <ecNumber evidence="3">2.7.13.3</ecNumber>
    </recommendedName>
</protein>
<keyword evidence="9 10" id="KW-0472">Membrane</keyword>
<evidence type="ECO:0000256" key="6">
    <source>
        <dbReference type="ARBA" id="ARBA00022679"/>
    </source>
</evidence>
<evidence type="ECO:0000313" key="12">
    <source>
        <dbReference type="EMBL" id="QMV42857.1"/>
    </source>
</evidence>
<dbReference type="InterPro" id="IPR010559">
    <property type="entry name" value="Sig_transdc_His_kin_internal"/>
</dbReference>
<dbReference type="GO" id="GO:0005886">
    <property type="term" value="C:plasma membrane"/>
    <property type="evidence" value="ECO:0007669"/>
    <property type="project" value="UniProtKB-SubCell"/>
</dbReference>
<evidence type="ECO:0000256" key="2">
    <source>
        <dbReference type="ARBA" id="ARBA00004651"/>
    </source>
</evidence>
<gene>
    <name evidence="12" type="ORF">FPL14_17935</name>
</gene>
<dbReference type="InterPro" id="IPR036890">
    <property type="entry name" value="HATPase_C_sf"/>
</dbReference>
<keyword evidence="13" id="KW-1185">Reference proteome</keyword>
<evidence type="ECO:0000256" key="3">
    <source>
        <dbReference type="ARBA" id="ARBA00012438"/>
    </source>
</evidence>
<dbReference type="Pfam" id="PF00672">
    <property type="entry name" value="HAMP"/>
    <property type="match status" value="1"/>
</dbReference>
<dbReference type="GO" id="GO:0000155">
    <property type="term" value="F:phosphorelay sensor kinase activity"/>
    <property type="evidence" value="ECO:0007669"/>
    <property type="project" value="InterPro"/>
</dbReference>
<evidence type="ECO:0000256" key="1">
    <source>
        <dbReference type="ARBA" id="ARBA00000085"/>
    </source>
</evidence>
<keyword evidence="5" id="KW-0597">Phosphoprotein</keyword>
<dbReference type="Pfam" id="PF02518">
    <property type="entry name" value="HATPase_c"/>
    <property type="match status" value="1"/>
</dbReference>
<organism evidence="12 13">
    <name type="scientific">Cohnella cholangitidis</name>
    <dbReference type="NCBI Taxonomy" id="2598458"/>
    <lineage>
        <taxon>Bacteria</taxon>
        <taxon>Bacillati</taxon>
        <taxon>Bacillota</taxon>
        <taxon>Bacilli</taxon>
        <taxon>Bacillales</taxon>
        <taxon>Paenibacillaceae</taxon>
        <taxon>Cohnella</taxon>
    </lineage>
</organism>
<reference evidence="12 13" key="1">
    <citation type="submission" date="2019-07" db="EMBL/GenBank/DDBJ databases">
        <authorList>
            <person name="Kim J.K."/>
            <person name="Cheong H.-M."/>
            <person name="Choi Y."/>
            <person name="Hwang K.J."/>
            <person name="Lee S."/>
            <person name="Choi C."/>
        </authorList>
    </citation>
    <scope>NUCLEOTIDE SEQUENCE [LARGE SCALE GENOMIC DNA]</scope>
    <source>
        <strain evidence="12 13">KS 22</strain>
    </source>
</reference>
<proteinExistence type="predicted"/>
<evidence type="ECO:0000256" key="10">
    <source>
        <dbReference type="SAM" id="Phobius"/>
    </source>
</evidence>
<keyword evidence="7 12" id="KW-0418">Kinase</keyword>
<dbReference type="Pfam" id="PF06580">
    <property type="entry name" value="His_kinase"/>
    <property type="match status" value="1"/>
</dbReference>
<evidence type="ECO:0000259" key="11">
    <source>
        <dbReference type="PROSITE" id="PS50885"/>
    </source>
</evidence>
<keyword evidence="10" id="KW-0812">Transmembrane</keyword>
<dbReference type="Proteomes" id="UP000515679">
    <property type="component" value="Chromosome"/>
</dbReference>
<evidence type="ECO:0000313" key="13">
    <source>
        <dbReference type="Proteomes" id="UP000515679"/>
    </source>
</evidence>
<dbReference type="Gene3D" id="3.30.565.10">
    <property type="entry name" value="Histidine kinase-like ATPase, C-terminal domain"/>
    <property type="match status" value="1"/>
</dbReference>
<dbReference type="KEGG" id="cchl:FPL14_17935"/>
<keyword evidence="10" id="KW-1133">Transmembrane helix</keyword>